<dbReference type="Proteomes" id="UP000198571">
    <property type="component" value="Unassembled WGS sequence"/>
</dbReference>
<keyword evidence="9" id="KW-0012">Acyltransferase</keyword>
<organism evidence="9 10">
    <name type="scientific">Salipaludibacillus aurantiacus</name>
    <dbReference type="NCBI Taxonomy" id="1601833"/>
    <lineage>
        <taxon>Bacteria</taxon>
        <taxon>Bacillati</taxon>
        <taxon>Bacillota</taxon>
        <taxon>Bacilli</taxon>
        <taxon>Bacillales</taxon>
        <taxon>Bacillaceae</taxon>
    </lineage>
</organism>
<keyword evidence="5 7" id="KW-1133">Transmembrane helix</keyword>
<dbReference type="InterPro" id="IPR002656">
    <property type="entry name" value="Acyl_transf_3_dom"/>
</dbReference>
<gene>
    <name evidence="9" type="ORF">SAMN05518684_1088</name>
</gene>
<feature type="transmembrane region" description="Helical" evidence="7">
    <location>
        <begin position="173"/>
        <end position="189"/>
    </location>
</feature>
<keyword evidence="10" id="KW-1185">Reference proteome</keyword>
<feature type="transmembrane region" description="Helical" evidence="7">
    <location>
        <begin position="71"/>
        <end position="89"/>
    </location>
</feature>
<dbReference type="Pfam" id="PF01757">
    <property type="entry name" value="Acyl_transf_3"/>
    <property type="match status" value="1"/>
</dbReference>
<accession>A0A1H9UKI3</accession>
<evidence type="ECO:0000256" key="6">
    <source>
        <dbReference type="ARBA" id="ARBA00023136"/>
    </source>
</evidence>
<keyword evidence="6 7" id="KW-0472">Membrane</keyword>
<keyword evidence="3" id="KW-1003">Cell membrane</keyword>
<proteinExistence type="inferred from homology"/>
<feature type="transmembrane region" description="Helical" evidence="7">
    <location>
        <begin position="141"/>
        <end position="161"/>
    </location>
</feature>
<feature type="transmembrane region" description="Helical" evidence="7">
    <location>
        <begin position="201"/>
        <end position="222"/>
    </location>
</feature>
<evidence type="ECO:0000256" key="4">
    <source>
        <dbReference type="ARBA" id="ARBA00022692"/>
    </source>
</evidence>
<dbReference type="EMBL" id="FOGT01000008">
    <property type="protein sequence ID" value="SES09966.1"/>
    <property type="molecule type" value="Genomic_DNA"/>
</dbReference>
<dbReference type="PANTHER" id="PTHR40074">
    <property type="entry name" value="O-ACETYLTRANSFERASE WECH"/>
    <property type="match status" value="1"/>
</dbReference>
<protein>
    <submittedName>
        <fullName evidence="9">Membrane-bound acyltransferase YfiQ, involved in biofilm formation</fullName>
    </submittedName>
</protein>
<feature type="transmembrane region" description="Helical" evidence="7">
    <location>
        <begin position="109"/>
        <end position="129"/>
    </location>
</feature>
<evidence type="ECO:0000259" key="8">
    <source>
        <dbReference type="Pfam" id="PF01757"/>
    </source>
</evidence>
<sequence length="284" mass="33757">MKKRVKILLLPFLFMNVVYVILYLEIWTIQNFTISLLENVFLGKSSVYFILIIFQFYLLHKFFSKYLDVMSPKLIIPTAFLINFVYLAFFNFNLLEPPNNNFASYFWHIGYRVPFVGWLFYFVLGYYSAKSYHKILSKLSFKWLAVIAFCSFIVIFINNSTFQLQYISQRLDMLLYAGSMIFLIIYFSNRIRNVPKVVVMISNYSFNIYLLNVLFITLFRYIEPPPFFNLLTYSFAVFLLTIFFSILTGYLFNRFKLGPYLVGRVMPFKVESRVGKKGIKKLAM</sequence>
<evidence type="ECO:0000256" key="3">
    <source>
        <dbReference type="ARBA" id="ARBA00022475"/>
    </source>
</evidence>
<dbReference type="AlphaFoldDB" id="A0A1H9UKI3"/>
<keyword evidence="4 7" id="KW-0812">Transmembrane</keyword>
<feature type="transmembrane region" description="Helical" evidence="7">
    <location>
        <begin position="228"/>
        <end position="252"/>
    </location>
</feature>
<evidence type="ECO:0000256" key="5">
    <source>
        <dbReference type="ARBA" id="ARBA00022989"/>
    </source>
</evidence>
<reference evidence="10" key="1">
    <citation type="submission" date="2016-10" db="EMBL/GenBank/DDBJ databases">
        <authorList>
            <person name="Varghese N."/>
            <person name="Submissions S."/>
        </authorList>
    </citation>
    <scope>NUCLEOTIDE SEQUENCE [LARGE SCALE GENOMIC DNA]</scope>
    <source>
        <strain evidence="10">S9</strain>
    </source>
</reference>
<name>A0A1H9UKI3_9BACI</name>
<feature type="domain" description="Acyltransferase 3" evidence="8">
    <location>
        <begin position="1"/>
        <end position="248"/>
    </location>
</feature>
<evidence type="ECO:0000313" key="10">
    <source>
        <dbReference type="Proteomes" id="UP000198571"/>
    </source>
</evidence>
<evidence type="ECO:0000256" key="7">
    <source>
        <dbReference type="SAM" id="Phobius"/>
    </source>
</evidence>
<evidence type="ECO:0000313" key="9">
    <source>
        <dbReference type="EMBL" id="SES09966.1"/>
    </source>
</evidence>
<dbReference type="GO" id="GO:0016413">
    <property type="term" value="F:O-acetyltransferase activity"/>
    <property type="evidence" value="ECO:0007669"/>
    <property type="project" value="TreeGrafter"/>
</dbReference>
<dbReference type="GO" id="GO:0005886">
    <property type="term" value="C:plasma membrane"/>
    <property type="evidence" value="ECO:0007669"/>
    <property type="project" value="UniProtKB-SubCell"/>
</dbReference>
<comment type="subcellular location">
    <subcellularLocation>
        <location evidence="1">Cell membrane</location>
        <topology evidence="1">Multi-pass membrane protein</topology>
    </subcellularLocation>
</comment>
<evidence type="ECO:0000256" key="2">
    <source>
        <dbReference type="ARBA" id="ARBA00007400"/>
    </source>
</evidence>
<dbReference type="PANTHER" id="PTHR40074:SF2">
    <property type="entry name" value="O-ACETYLTRANSFERASE WECH"/>
    <property type="match status" value="1"/>
</dbReference>
<evidence type="ECO:0000256" key="1">
    <source>
        <dbReference type="ARBA" id="ARBA00004651"/>
    </source>
</evidence>
<keyword evidence="9" id="KW-0808">Transferase</keyword>
<dbReference type="GO" id="GO:0009246">
    <property type="term" value="P:enterobacterial common antigen biosynthetic process"/>
    <property type="evidence" value="ECO:0007669"/>
    <property type="project" value="TreeGrafter"/>
</dbReference>
<comment type="similarity">
    <text evidence="2">Belongs to the acyltransferase 3 family.</text>
</comment>
<feature type="transmembrane region" description="Helical" evidence="7">
    <location>
        <begin position="41"/>
        <end position="59"/>
    </location>
</feature>
<feature type="transmembrane region" description="Helical" evidence="7">
    <location>
        <begin position="7"/>
        <end position="29"/>
    </location>
</feature>
<dbReference type="STRING" id="1601833.SAMN05518684_1088"/>